<dbReference type="OrthoDB" id="676979at2759"/>
<proteinExistence type="predicted"/>
<keyword evidence="12" id="KW-0067">ATP-binding</keyword>
<dbReference type="EMBL" id="SMOL01000753">
    <property type="protein sequence ID" value="KAB2599406.1"/>
    <property type="molecule type" value="Genomic_DNA"/>
</dbReference>
<evidence type="ECO:0000256" key="6">
    <source>
        <dbReference type="ARBA" id="ARBA00022679"/>
    </source>
</evidence>
<dbReference type="InterPro" id="IPR011009">
    <property type="entry name" value="Kinase-like_dom_sf"/>
</dbReference>
<keyword evidence="14 19" id="KW-0472">Membrane</keyword>
<dbReference type="PANTHER" id="PTHR48005:SF16">
    <property type="entry name" value="MDIS1-INTERACTING RECEPTOR LIKE KINASE 2-LIKE ISOFORM X1"/>
    <property type="match status" value="1"/>
</dbReference>
<evidence type="ECO:0000313" key="21">
    <source>
        <dbReference type="EMBL" id="KAB2599406.1"/>
    </source>
</evidence>
<keyword evidence="4" id="KW-0597">Phosphoprotein</keyword>
<reference evidence="21 22" key="3">
    <citation type="submission" date="2019-11" db="EMBL/GenBank/DDBJ databases">
        <title>A de novo genome assembly of a pear dwarfing rootstock.</title>
        <authorList>
            <person name="Wang F."/>
            <person name="Wang J."/>
            <person name="Li S."/>
            <person name="Zhang Y."/>
            <person name="Fang M."/>
            <person name="Ma L."/>
            <person name="Zhao Y."/>
            <person name="Jiang S."/>
        </authorList>
    </citation>
    <scope>NUCLEOTIDE SEQUENCE [LARGE SCALE GENOMIC DNA]</scope>
    <source>
        <strain evidence="21">S2</strain>
        <tissue evidence="21">Leaf</tissue>
    </source>
</reference>
<evidence type="ECO:0000256" key="11">
    <source>
        <dbReference type="ARBA" id="ARBA00022777"/>
    </source>
</evidence>
<keyword evidence="6" id="KW-0808">Transferase</keyword>
<comment type="catalytic activity">
    <reaction evidence="18">
        <text>L-seryl-[protein] + ATP = O-phospho-L-seryl-[protein] + ADP + H(+)</text>
        <dbReference type="Rhea" id="RHEA:17989"/>
        <dbReference type="Rhea" id="RHEA-COMP:9863"/>
        <dbReference type="Rhea" id="RHEA-COMP:11604"/>
        <dbReference type="ChEBI" id="CHEBI:15378"/>
        <dbReference type="ChEBI" id="CHEBI:29999"/>
        <dbReference type="ChEBI" id="CHEBI:30616"/>
        <dbReference type="ChEBI" id="CHEBI:83421"/>
        <dbReference type="ChEBI" id="CHEBI:456216"/>
        <dbReference type="EC" id="2.7.11.1"/>
    </reaction>
</comment>
<dbReference type="FunFam" id="1.10.510.10:FF:000445">
    <property type="entry name" value="MDIS1-interacting receptor like kinase 2"/>
    <property type="match status" value="1"/>
</dbReference>
<evidence type="ECO:0000256" key="13">
    <source>
        <dbReference type="ARBA" id="ARBA00022989"/>
    </source>
</evidence>
<evidence type="ECO:0000256" key="4">
    <source>
        <dbReference type="ARBA" id="ARBA00022553"/>
    </source>
</evidence>
<dbReference type="GO" id="GO:0005524">
    <property type="term" value="F:ATP binding"/>
    <property type="evidence" value="ECO:0007669"/>
    <property type="project" value="UniProtKB-KW"/>
</dbReference>
<dbReference type="GO" id="GO:0004674">
    <property type="term" value="F:protein serine/threonine kinase activity"/>
    <property type="evidence" value="ECO:0007669"/>
    <property type="project" value="UniProtKB-KW"/>
</dbReference>
<keyword evidence="15 21" id="KW-0675">Receptor</keyword>
<dbReference type="FunFam" id="3.30.200.20:FF:000309">
    <property type="entry name" value="Leucine-rich repeat receptor protein kinase MSP1"/>
    <property type="match status" value="1"/>
</dbReference>
<dbReference type="Proteomes" id="UP000327157">
    <property type="component" value="Chromosome 13"/>
</dbReference>
<reference evidence="22" key="2">
    <citation type="submission" date="2019-10" db="EMBL/GenBank/DDBJ databases">
        <title>A de novo genome assembly of a pear dwarfing rootstock.</title>
        <authorList>
            <person name="Wang F."/>
            <person name="Wang J."/>
            <person name="Li S."/>
            <person name="Zhang Y."/>
            <person name="Fang M."/>
            <person name="Ma L."/>
            <person name="Zhao Y."/>
            <person name="Jiang S."/>
        </authorList>
    </citation>
    <scope>NUCLEOTIDE SEQUENCE [LARGE SCALE GENOMIC DNA]</scope>
</reference>
<evidence type="ECO:0000256" key="17">
    <source>
        <dbReference type="ARBA" id="ARBA00047899"/>
    </source>
</evidence>
<evidence type="ECO:0000256" key="15">
    <source>
        <dbReference type="ARBA" id="ARBA00023170"/>
    </source>
</evidence>
<keyword evidence="11 21" id="KW-0418">Kinase</keyword>
<evidence type="ECO:0000256" key="9">
    <source>
        <dbReference type="ARBA" id="ARBA00022737"/>
    </source>
</evidence>
<keyword evidence="10" id="KW-0547">Nucleotide-binding</keyword>
<evidence type="ECO:0000256" key="16">
    <source>
        <dbReference type="ARBA" id="ARBA00023180"/>
    </source>
</evidence>
<evidence type="ECO:0000256" key="2">
    <source>
        <dbReference type="ARBA" id="ARBA00012513"/>
    </source>
</evidence>
<name>A0A5N5F8M0_9ROSA</name>
<accession>A0A5N5F8M0</accession>
<dbReference type="Gene3D" id="3.30.200.20">
    <property type="entry name" value="Phosphorylase Kinase, domain 1"/>
    <property type="match status" value="1"/>
</dbReference>
<keyword evidence="5" id="KW-0433">Leucine-rich repeat</keyword>
<evidence type="ECO:0000256" key="3">
    <source>
        <dbReference type="ARBA" id="ARBA00022527"/>
    </source>
</evidence>
<comment type="caution">
    <text evidence="21">The sequence shown here is derived from an EMBL/GenBank/DDBJ whole genome shotgun (WGS) entry which is preliminary data.</text>
</comment>
<evidence type="ECO:0000256" key="1">
    <source>
        <dbReference type="ARBA" id="ARBA00004479"/>
    </source>
</evidence>
<dbReference type="EC" id="2.7.11.1" evidence="2"/>
<evidence type="ECO:0000256" key="10">
    <source>
        <dbReference type="ARBA" id="ARBA00022741"/>
    </source>
</evidence>
<dbReference type="PANTHER" id="PTHR48005">
    <property type="entry name" value="LEUCINE RICH REPEAT KINASE 2"/>
    <property type="match status" value="1"/>
</dbReference>
<dbReference type="InterPro" id="IPR051420">
    <property type="entry name" value="Ser_Thr_Kinases_DiverseReg"/>
</dbReference>
<dbReference type="SUPFAM" id="SSF56112">
    <property type="entry name" value="Protein kinase-like (PK-like)"/>
    <property type="match status" value="1"/>
</dbReference>
<dbReference type="Pfam" id="PF00069">
    <property type="entry name" value="Pkinase"/>
    <property type="match status" value="1"/>
</dbReference>
<organism evidence="21 22">
    <name type="scientific">Pyrus ussuriensis x Pyrus communis</name>
    <dbReference type="NCBI Taxonomy" id="2448454"/>
    <lineage>
        <taxon>Eukaryota</taxon>
        <taxon>Viridiplantae</taxon>
        <taxon>Streptophyta</taxon>
        <taxon>Embryophyta</taxon>
        <taxon>Tracheophyta</taxon>
        <taxon>Spermatophyta</taxon>
        <taxon>Magnoliopsida</taxon>
        <taxon>eudicotyledons</taxon>
        <taxon>Gunneridae</taxon>
        <taxon>Pentapetalae</taxon>
        <taxon>rosids</taxon>
        <taxon>fabids</taxon>
        <taxon>Rosales</taxon>
        <taxon>Rosaceae</taxon>
        <taxon>Amygdaloideae</taxon>
        <taxon>Maleae</taxon>
        <taxon>Pyrus</taxon>
    </lineage>
</organism>
<feature type="transmembrane region" description="Helical" evidence="19">
    <location>
        <begin position="6"/>
        <end position="34"/>
    </location>
</feature>
<evidence type="ECO:0000256" key="19">
    <source>
        <dbReference type="SAM" id="Phobius"/>
    </source>
</evidence>
<keyword evidence="3" id="KW-0723">Serine/threonine-protein kinase</keyword>
<keyword evidence="22" id="KW-1185">Reference proteome</keyword>
<sequence length="379" mass="42694">MVDSMLQLLFVITFTFLAALYILAAICTIIVFVVKRKKKHQDKGEKSMHKEVSFSVLNFDGKSMYEEITRVTEDFDSIYCIGSGGQGSVYKAKLSSTVTVAVKKLHQLWDGEKNLEEGFLNEIRALTEIRHRNIVKLYGFCLHHRHSFLVCEFLERGSLAKILSKDEEAKEVGWRKRVNIVNGVAHALAYMHHGVVQPIVHRDISSKNILLDFEYETVVSDFGTTKFLNRDSTNWTAVAGTYGYIAPELAYTMEVNEKCDVYSFGVVTFEIIMGRHPGDFFSSFSTMPYSFSSSSSALAAHQMPIVDVLDQRISPPTHQEAREVLSLVKIAFSCLHPSPQSRPTMKQVSQLLSTQKLHLSKPLRMITCGELLALDPLTA</sequence>
<keyword evidence="7 19" id="KW-0812">Transmembrane</keyword>
<evidence type="ECO:0000313" key="22">
    <source>
        <dbReference type="Proteomes" id="UP000327157"/>
    </source>
</evidence>
<keyword evidence="16" id="KW-0325">Glycoprotein</keyword>
<comment type="catalytic activity">
    <reaction evidence="17">
        <text>L-threonyl-[protein] + ATP = O-phospho-L-threonyl-[protein] + ADP + H(+)</text>
        <dbReference type="Rhea" id="RHEA:46608"/>
        <dbReference type="Rhea" id="RHEA-COMP:11060"/>
        <dbReference type="Rhea" id="RHEA-COMP:11605"/>
        <dbReference type="ChEBI" id="CHEBI:15378"/>
        <dbReference type="ChEBI" id="CHEBI:30013"/>
        <dbReference type="ChEBI" id="CHEBI:30616"/>
        <dbReference type="ChEBI" id="CHEBI:61977"/>
        <dbReference type="ChEBI" id="CHEBI:456216"/>
        <dbReference type="EC" id="2.7.11.1"/>
    </reaction>
</comment>
<dbReference type="InterPro" id="IPR008266">
    <property type="entry name" value="Tyr_kinase_AS"/>
</dbReference>
<keyword evidence="8" id="KW-0732">Signal</keyword>
<keyword evidence="9" id="KW-0677">Repeat</keyword>
<evidence type="ECO:0000256" key="7">
    <source>
        <dbReference type="ARBA" id="ARBA00022692"/>
    </source>
</evidence>
<keyword evidence="13 19" id="KW-1133">Transmembrane helix</keyword>
<dbReference type="InterPro" id="IPR000719">
    <property type="entry name" value="Prot_kinase_dom"/>
</dbReference>
<comment type="subcellular location">
    <subcellularLocation>
        <location evidence="1">Membrane</location>
        <topology evidence="1">Single-pass type I membrane protein</topology>
    </subcellularLocation>
</comment>
<evidence type="ECO:0000256" key="18">
    <source>
        <dbReference type="ARBA" id="ARBA00048679"/>
    </source>
</evidence>
<dbReference type="Gene3D" id="1.10.510.10">
    <property type="entry name" value="Transferase(Phosphotransferase) domain 1"/>
    <property type="match status" value="1"/>
</dbReference>
<protein>
    <recommendedName>
        <fullName evidence="2">non-specific serine/threonine protein kinase</fullName>
        <ecNumber evidence="2">2.7.11.1</ecNumber>
    </recommendedName>
</protein>
<feature type="domain" description="Protein kinase" evidence="20">
    <location>
        <begin position="75"/>
        <end position="352"/>
    </location>
</feature>
<evidence type="ECO:0000256" key="5">
    <source>
        <dbReference type="ARBA" id="ARBA00022614"/>
    </source>
</evidence>
<gene>
    <name evidence="21" type="ORF">D8674_009677</name>
</gene>
<evidence type="ECO:0000256" key="8">
    <source>
        <dbReference type="ARBA" id="ARBA00022729"/>
    </source>
</evidence>
<dbReference type="PROSITE" id="PS00109">
    <property type="entry name" value="PROTEIN_KINASE_TYR"/>
    <property type="match status" value="1"/>
</dbReference>
<dbReference type="PROSITE" id="PS50011">
    <property type="entry name" value="PROTEIN_KINASE_DOM"/>
    <property type="match status" value="1"/>
</dbReference>
<reference evidence="21 22" key="1">
    <citation type="submission" date="2019-09" db="EMBL/GenBank/DDBJ databases">
        <authorList>
            <person name="Ou C."/>
        </authorList>
    </citation>
    <scope>NUCLEOTIDE SEQUENCE [LARGE SCALE GENOMIC DNA]</scope>
    <source>
        <strain evidence="21">S2</strain>
        <tissue evidence="21">Leaf</tissue>
    </source>
</reference>
<dbReference type="AlphaFoldDB" id="A0A5N5F8M0"/>
<dbReference type="GO" id="GO:0016020">
    <property type="term" value="C:membrane"/>
    <property type="evidence" value="ECO:0007669"/>
    <property type="project" value="UniProtKB-SubCell"/>
</dbReference>
<evidence type="ECO:0000256" key="14">
    <source>
        <dbReference type="ARBA" id="ARBA00023136"/>
    </source>
</evidence>
<evidence type="ECO:0000259" key="20">
    <source>
        <dbReference type="PROSITE" id="PS50011"/>
    </source>
</evidence>
<evidence type="ECO:0000256" key="12">
    <source>
        <dbReference type="ARBA" id="ARBA00022840"/>
    </source>
</evidence>